<dbReference type="Proteomes" id="UP000554284">
    <property type="component" value="Unassembled WGS sequence"/>
</dbReference>
<dbReference type="GO" id="GO:0032259">
    <property type="term" value="P:methylation"/>
    <property type="evidence" value="ECO:0007669"/>
    <property type="project" value="UniProtKB-KW"/>
</dbReference>
<evidence type="ECO:0000313" key="5">
    <source>
        <dbReference type="EMBL" id="NKY68038.1"/>
    </source>
</evidence>
<evidence type="ECO:0000256" key="3">
    <source>
        <dbReference type="ARBA" id="ARBA00022679"/>
    </source>
</evidence>
<dbReference type="InterPro" id="IPR029063">
    <property type="entry name" value="SAM-dependent_MTases_sf"/>
</dbReference>
<evidence type="ECO:0000256" key="4">
    <source>
        <dbReference type="ARBA" id="ARBA00047942"/>
    </source>
</evidence>
<evidence type="ECO:0000313" key="6">
    <source>
        <dbReference type="Proteomes" id="UP000554284"/>
    </source>
</evidence>
<evidence type="ECO:0000256" key="2">
    <source>
        <dbReference type="ARBA" id="ARBA00022603"/>
    </source>
</evidence>
<reference evidence="5 6" key="1">
    <citation type="submission" date="2020-04" db="EMBL/GenBank/DDBJ databases">
        <title>MicrobeNet Type strains.</title>
        <authorList>
            <person name="Nicholson A.C."/>
        </authorList>
    </citation>
    <scope>NUCLEOTIDE SEQUENCE [LARGE SCALE GENOMIC DNA]</scope>
    <source>
        <strain evidence="5 6">ATCC 700355</strain>
    </source>
</reference>
<dbReference type="PANTHER" id="PTHR33841">
    <property type="entry name" value="DNA METHYLTRANSFERASE YEEA-RELATED"/>
    <property type="match status" value="1"/>
</dbReference>
<keyword evidence="2" id="KW-0489">Methyltransferase</keyword>
<keyword evidence="3" id="KW-0808">Transferase</keyword>
<dbReference type="PANTHER" id="PTHR33841:SF1">
    <property type="entry name" value="DNA METHYLTRANSFERASE A"/>
    <property type="match status" value="1"/>
</dbReference>
<comment type="caution">
    <text evidence="5">The sequence shown here is derived from an EMBL/GenBank/DDBJ whole genome shotgun (WGS) entry which is preliminary data.</text>
</comment>
<dbReference type="SUPFAM" id="SSF53335">
    <property type="entry name" value="S-adenosyl-L-methionine-dependent methyltransferases"/>
    <property type="match status" value="1"/>
</dbReference>
<evidence type="ECO:0000256" key="1">
    <source>
        <dbReference type="ARBA" id="ARBA00011900"/>
    </source>
</evidence>
<organism evidence="5 6">
    <name type="scientific">Corynebacterium mucifaciens</name>
    <dbReference type="NCBI Taxonomy" id="57171"/>
    <lineage>
        <taxon>Bacteria</taxon>
        <taxon>Bacillati</taxon>
        <taxon>Actinomycetota</taxon>
        <taxon>Actinomycetes</taxon>
        <taxon>Mycobacteriales</taxon>
        <taxon>Corynebacteriaceae</taxon>
        <taxon>Corynebacterium</taxon>
    </lineage>
</organism>
<accession>A0A7X6LPN5</accession>
<proteinExistence type="predicted"/>
<dbReference type="GO" id="GO:0009007">
    <property type="term" value="F:site-specific DNA-methyltransferase (adenine-specific) activity"/>
    <property type="evidence" value="ECO:0007669"/>
    <property type="project" value="UniProtKB-EC"/>
</dbReference>
<dbReference type="AlphaFoldDB" id="A0A7X6LPN5"/>
<dbReference type="PRINTS" id="PR00507">
    <property type="entry name" value="N12N6MTFRASE"/>
</dbReference>
<dbReference type="CDD" id="cd02440">
    <property type="entry name" value="AdoMet_MTases"/>
    <property type="match status" value="1"/>
</dbReference>
<protein>
    <recommendedName>
        <fullName evidence="1">site-specific DNA-methyltransferase (adenine-specific)</fullName>
        <ecNumber evidence="1">2.1.1.72</ecNumber>
    </recommendedName>
</protein>
<dbReference type="InterPro" id="IPR050953">
    <property type="entry name" value="N4_N6_ade-DNA_methylase"/>
</dbReference>
<dbReference type="EC" id="2.1.1.72" evidence="1"/>
<name>A0A7X6LPN5_9CORY</name>
<dbReference type="Gene3D" id="3.40.50.150">
    <property type="entry name" value="Vaccinia Virus protein VP39"/>
    <property type="match status" value="1"/>
</dbReference>
<comment type="catalytic activity">
    <reaction evidence="4">
        <text>a 2'-deoxyadenosine in DNA + S-adenosyl-L-methionine = an N(6)-methyl-2'-deoxyadenosine in DNA + S-adenosyl-L-homocysteine + H(+)</text>
        <dbReference type="Rhea" id="RHEA:15197"/>
        <dbReference type="Rhea" id="RHEA-COMP:12418"/>
        <dbReference type="Rhea" id="RHEA-COMP:12419"/>
        <dbReference type="ChEBI" id="CHEBI:15378"/>
        <dbReference type="ChEBI" id="CHEBI:57856"/>
        <dbReference type="ChEBI" id="CHEBI:59789"/>
        <dbReference type="ChEBI" id="CHEBI:90615"/>
        <dbReference type="ChEBI" id="CHEBI:90616"/>
        <dbReference type="EC" id="2.1.1.72"/>
    </reaction>
</comment>
<dbReference type="EMBL" id="JAAXPF010000001">
    <property type="protein sequence ID" value="NKY68038.1"/>
    <property type="molecule type" value="Genomic_DNA"/>
</dbReference>
<sequence length="482" mass="53084">MGERVARGLIDGYALTDGRISIVDPFCGDGRLLRWTAEAAIAKWGTDLKHIDLRGYEIDPVWAEVACERLQEWKEKLGYANLLISVTIRNADFLTEVGSSFTPADLCITNPPWLQIPTGARADSAYRDYGKLLGAMFPESVAVGGFRGVHVNLARVGAVAALKSVTSTGSVAVIIPSSLLSDVASQGFRGLLFRDFEVTTVERYPAAMKIFTGIDYDVAYFIANRSSEGRALRLVANRPSGVKGEQYLSLPDQKEFFGPSLRIADFETRRGFELFNALSHFPPIGDHPGVRVFREIDETRISEKFDESAPVQFVKGRNIARFSTPRELPRISLDGQRKFPGLLSEKIVWRDVSRRSQVRRVHATLVGSGVVAGNSLGCLQTEDHGGGALRYYLGLLNSMPAEFQVLGNGTANHVSVGAVKALRFPIYDGSNLKHQKIVSLVGERLISSSSHLEEEIDLLVVDVLGLRNEDLDEMYLALRRNA</sequence>
<gene>
    <name evidence="5" type="ORF">HF989_01385</name>
</gene>